<accession>A0A2P2QVR5</accession>
<dbReference type="EMBL" id="GGEC01090622">
    <property type="protein sequence ID" value="MBX71106.1"/>
    <property type="molecule type" value="Transcribed_RNA"/>
</dbReference>
<organism evidence="1">
    <name type="scientific">Rhizophora mucronata</name>
    <name type="common">Asiatic mangrove</name>
    <dbReference type="NCBI Taxonomy" id="61149"/>
    <lineage>
        <taxon>Eukaryota</taxon>
        <taxon>Viridiplantae</taxon>
        <taxon>Streptophyta</taxon>
        <taxon>Embryophyta</taxon>
        <taxon>Tracheophyta</taxon>
        <taxon>Spermatophyta</taxon>
        <taxon>Magnoliopsida</taxon>
        <taxon>eudicotyledons</taxon>
        <taxon>Gunneridae</taxon>
        <taxon>Pentapetalae</taxon>
        <taxon>rosids</taxon>
        <taxon>fabids</taxon>
        <taxon>Malpighiales</taxon>
        <taxon>Rhizophoraceae</taxon>
        <taxon>Rhizophora</taxon>
    </lineage>
</organism>
<name>A0A2P2QVR5_RHIMU</name>
<proteinExistence type="predicted"/>
<dbReference type="AlphaFoldDB" id="A0A2P2QVR5"/>
<evidence type="ECO:0000313" key="1">
    <source>
        <dbReference type="EMBL" id="MBX71106.1"/>
    </source>
</evidence>
<sequence length="36" mass="4385">MEVLPFLLKKLISRVTISITDFPYNEFPKKKKKERF</sequence>
<reference evidence="1" key="1">
    <citation type="submission" date="2018-02" db="EMBL/GenBank/DDBJ databases">
        <title>Rhizophora mucronata_Transcriptome.</title>
        <authorList>
            <person name="Meera S.P."/>
            <person name="Sreeshan A."/>
            <person name="Augustine A."/>
        </authorList>
    </citation>
    <scope>NUCLEOTIDE SEQUENCE</scope>
    <source>
        <tissue evidence="1">Leaf</tissue>
    </source>
</reference>
<protein>
    <submittedName>
        <fullName evidence="1">Uncharacterized protein</fullName>
    </submittedName>
</protein>